<keyword evidence="8 11" id="KW-0520">NAD</keyword>
<evidence type="ECO:0000256" key="11">
    <source>
        <dbReference type="HAMAP-Rule" id="MF_00129"/>
    </source>
</evidence>
<dbReference type="RefSeq" id="WP_036525653.1">
    <property type="nucleotide sequence ID" value="NZ_JFYZ01000010.1"/>
</dbReference>
<evidence type="ECO:0000256" key="8">
    <source>
        <dbReference type="ARBA" id="ARBA00023027"/>
    </source>
</evidence>
<comment type="cofactor">
    <cofactor evidence="1 11">
        <name>FAD</name>
        <dbReference type="ChEBI" id="CHEBI:57692"/>
    </cofactor>
</comment>
<dbReference type="PRINTS" id="PR00368">
    <property type="entry name" value="FADPNR"/>
</dbReference>
<reference evidence="13 14" key="1">
    <citation type="submission" date="2014-03" db="EMBL/GenBank/DDBJ databases">
        <title>Whole genome sequence of Novosphingobium resinovorum KF1.</title>
        <authorList>
            <person name="Gan H.M."/>
            <person name="Gan H.Y."/>
            <person name="Chew T.H."/>
            <person name="Savka M.A."/>
        </authorList>
    </citation>
    <scope>NUCLEOTIDE SEQUENCE [LARGE SCALE GENOMIC DNA]</scope>
    <source>
        <strain evidence="13 14">KF1</strain>
    </source>
</reference>
<evidence type="ECO:0000256" key="4">
    <source>
        <dbReference type="ARBA" id="ARBA00020461"/>
    </source>
</evidence>
<keyword evidence="5 11" id="KW-0285">Flavoprotein</keyword>
<sequence>MHSFDVIVIGGGHAGCEAAAVAARMGARVALVSFDLDAVGAMSCNPAIGGLGKGHLVREVDAFDGLIARAADAAAIHYRMLNRSKGSAVQGPRVQADRVLFKAAIQRLLKEQGDLTLVAGEASALVLEGGRTVGVDLADGTRLSAPATILCTGTFLGGTLFRGEERLVGGRIGEASAQRLAAQMRDAALPMARLKTGTPPRLDGRTIDWSRLGEQPSDGEAWTMSPMEQRRAVPQVFCAITRTNPRSHDVIRANLHRSPLFSGAIGAQGPRYCPSIEDKIHRFADRDGHQIFLEPEGLTTHLVYPNGISTSLPADVQLEMLRTMDGLETVEMVVPGYAVEYDHIDPRALRTSLELREIPGLYCAGQINGTTGYEEAAAQGLVAGLHAAASVLRRDAPALDRANSYMAVMVDDLTLHGVSEPYRMLTARAEYRLRLRANNTTTRLTPLAIEAGAVTAARHAWFNRREEARAALAEAFDAPLASTELAAAGLPVRSDAGRLPLREWLRFGGVDMAGLSPWIDPALRADADLVEEMAEDAAYAPYLERQERELRDLRASEALSLGDDFPYNRIAGLSREMVERLTRARPATLAAAGRIPGITPAALAALLVHARREAA</sequence>
<dbReference type="PATRIC" id="fig|158500.4.peg.2154"/>
<dbReference type="InterPro" id="IPR036188">
    <property type="entry name" value="FAD/NAD-bd_sf"/>
</dbReference>
<evidence type="ECO:0000256" key="9">
    <source>
        <dbReference type="ARBA" id="ARBA00025948"/>
    </source>
</evidence>
<dbReference type="Pfam" id="PF01134">
    <property type="entry name" value="GIDA"/>
    <property type="match status" value="1"/>
</dbReference>
<dbReference type="NCBIfam" id="TIGR00136">
    <property type="entry name" value="mnmG_gidA"/>
    <property type="match status" value="1"/>
</dbReference>
<dbReference type="AlphaFoldDB" id="A0A031K0F0"/>
<comment type="function">
    <text evidence="2 11">NAD-binding protein involved in the addition of a carboxymethylaminomethyl (cmnm) group at the wobble position (U34) of certain tRNAs, forming tRNA-cmnm(5)s(2)U34.</text>
</comment>
<name>A0A031K0F0_9SPHN</name>
<dbReference type="InterPro" id="IPR044920">
    <property type="entry name" value="MnmG_C_subdom_sf"/>
</dbReference>
<dbReference type="Gene3D" id="3.50.50.60">
    <property type="entry name" value="FAD/NAD(P)-binding domain"/>
    <property type="match status" value="2"/>
</dbReference>
<dbReference type="InterPro" id="IPR040131">
    <property type="entry name" value="MnmG_N"/>
</dbReference>
<feature type="domain" description="tRNA uridine 5-carboxymethylaminomethyl modification enzyme C-terminal subdomain" evidence="12">
    <location>
        <begin position="537"/>
        <end position="608"/>
    </location>
</feature>
<dbReference type="InterPro" id="IPR004416">
    <property type="entry name" value="MnmG"/>
</dbReference>
<evidence type="ECO:0000313" key="14">
    <source>
        <dbReference type="Proteomes" id="UP000024329"/>
    </source>
</evidence>
<evidence type="ECO:0000256" key="2">
    <source>
        <dbReference type="ARBA" id="ARBA00003717"/>
    </source>
</evidence>
<dbReference type="InterPro" id="IPR020595">
    <property type="entry name" value="MnmG-rel_CS"/>
</dbReference>
<dbReference type="PANTHER" id="PTHR11806:SF0">
    <property type="entry name" value="PROTEIN MTO1 HOMOLOG, MITOCHONDRIAL"/>
    <property type="match status" value="1"/>
</dbReference>
<proteinExistence type="inferred from homology"/>
<evidence type="ECO:0000256" key="6">
    <source>
        <dbReference type="ARBA" id="ARBA00022694"/>
    </source>
</evidence>
<feature type="binding site" evidence="11">
    <location>
        <begin position="10"/>
        <end position="15"/>
    </location>
    <ligand>
        <name>FAD</name>
        <dbReference type="ChEBI" id="CHEBI:57692"/>
    </ligand>
</feature>
<evidence type="ECO:0000256" key="7">
    <source>
        <dbReference type="ARBA" id="ARBA00022827"/>
    </source>
</evidence>
<dbReference type="Pfam" id="PF21680">
    <property type="entry name" value="GIDA_C_1st"/>
    <property type="match status" value="1"/>
</dbReference>
<comment type="similarity">
    <text evidence="3 11">Belongs to the MnmG family.</text>
</comment>
<evidence type="ECO:0000256" key="5">
    <source>
        <dbReference type="ARBA" id="ARBA00022630"/>
    </source>
</evidence>
<dbReference type="GO" id="GO:0050660">
    <property type="term" value="F:flavin adenine dinucleotide binding"/>
    <property type="evidence" value="ECO:0007669"/>
    <property type="project" value="UniProtKB-UniRule"/>
</dbReference>
<dbReference type="PROSITE" id="PS01280">
    <property type="entry name" value="GIDA_1"/>
    <property type="match status" value="1"/>
</dbReference>
<dbReference type="InterPro" id="IPR002218">
    <property type="entry name" value="MnmG-rel"/>
</dbReference>
<dbReference type="InterPro" id="IPR049312">
    <property type="entry name" value="GIDA_C_N"/>
</dbReference>
<dbReference type="InterPro" id="IPR026904">
    <property type="entry name" value="MnmG_C"/>
</dbReference>
<dbReference type="Gene3D" id="1.10.150.570">
    <property type="entry name" value="GidA associated domain, C-terminal subdomain"/>
    <property type="match status" value="1"/>
</dbReference>
<dbReference type="SMART" id="SM01228">
    <property type="entry name" value="GIDA_assoc_3"/>
    <property type="match status" value="1"/>
</dbReference>
<feature type="binding site" evidence="11">
    <location>
        <begin position="269"/>
        <end position="283"/>
    </location>
    <ligand>
        <name>NAD(+)</name>
        <dbReference type="ChEBI" id="CHEBI:57540"/>
    </ligand>
</feature>
<protein>
    <recommendedName>
        <fullName evidence="4 11">tRNA uridine 5-carboxymethylaminomethyl modification enzyme MnmG</fullName>
    </recommendedName>
    <alternativeName>
        <fullName evidence="10 11">Glucose-inhibited division protein A</fullName>
    </alternativeName>
</protein>
<gene>
    <name evidence="11 13" type="primary">mnmG</name>
    <name evidence="11" type="synonym">gidA</name>
    <name evidence="13" type="ORF">BV97_02115</name>
</gene>
<evidence type="ECO:0000256" key="1">
    <source>
        <dbReference type="ARBA" id="ARBA00001974"/>
    </source>
</evidence>
<evidence type="ECO:0000256" key="10">
    <source>
        <dbReference type="ARBA" id="ARBA00031800"/>
    </source>
</evidence>
<accession>A0A031K0F0</accession>
<dbReference type="HAMAP" id="MF_00129">
    <property type="entry name" value="MnmG_GidA"/>
    <property type="match status" value="1"/>
</dbReference>
<dbReference type="FunFam" id="3.50.50.60:FF:000002">
    <property type="entry name" value="tRNA uridine 5-carboxymethylaminomethyl modification enzyme MnmG"/>
    <property type="match status" value="1"/>
</dbReference>
<dbReference type="InterPro" id="IPR047001">
    <property type="entry name" value="MnmG_C_subdom"/>
</dbReference>
<comment type="caution">
    <text evidence="13">The sequence shown here is derived from an EMBL/GenBank/DDBJ whole genome shotgun (WGS) entry which is preliminary data.</text>
</comment>
<evidence type="ECO:0000313" key="13">
    <source>
        <dbReference type="EMBL" id="EZP82092.1"/>
    </source>
</evidence>
<dbReference type="Proteomes" id="UP000024329">
    <property type="component" value="Unassembled WGS sequence"/>
</dbReference>
<comment type="caution">
    <text evidence="11">Lacks conserved residue(s) required for the propagation of feature annotation.</text>
</comment>
<evidence type="ECO:0000256" key="3">
    <source>
        <dbReference type="ARBA" id="ARBA00007653"/>
    </source>
</evidence>
<dbReference type="PANTHER" id="PTHR11806">
    <property type="entry name" value="GLUCOSE INHIBITED DIVISION PROTEIN A"/>
    <property type="match status" value="1"/>
</dbReference>
<dbReference type="EMBL" id="JFYZ01000010">
    <property type="protein sequence ID" value="EZP82092.1"/>
    <property type="molecule type" value="Genomic_DNA"/>
</dbReference>
<keyword evidence="6 11" id="KW-0819">tRNA processing</keyword>
<dbReference type="eggNOG" id="COG0445">
    <property type="taxonomic scope" value="Bacteria"/>
</dbReference>
<dbReference type="STRING" id="158500.BES08_13560"/>
<dbReference type="Pfam" id="PF13932">
    <property type="entry name" value="SAM_GIDA_C"/>
    <property type="match status" value="1"/>
</dbReference>
<comment type="subcellular location">
    <subcellularLocation>
        <location evidence="11">Cytoplasm</location>
    </subcellularLocation>
</comment>
<comment type="subunit">
    <text evidence="9 11">Homodimer. Heterotetramer of two MnmE and two MnmG subunits.</text>
</comment>
<evidence type="ECO:0000259" key="12">
    <source>
        <dbReference type="SMART" id="SM01228"/>
    </source>
</evidence>
<dbReference type="GO" id="GO:0030488">
    <property type="term" value="P:tRNA methylation"/>
    <property type="evidence" value="ECO:0007669"/>
    <property type="project" value="TreeGrafter"/>
</dbReference>
<dbReference type="SUPFAM" id="SSF51905">
    <property type="entry name" value="FAD/NAD(P)-binding domain"/>
    <property type="match status" value="1"/>
</dbReference>
<dbReference type="GO" id="GO:0002098">
    <property type="term" value="P:tRNA wobble uridine modification"/>
    <property type="evidence" value="ECO:0007669"/>
    <property type="project" value="InterPro"/>
</dbReference>
<keyword evidence="11" id="KW-0963">Cytoplasm</keyword>
<organism evidence="13 14">
    <name type="scientific">Novosphingobium resinovorum</name>
    <dbReference type="NCBI Taxonomy" id="158500"/>
    <lineage>
        <taxon>Bacteria</taxon>
        <taxon>Pseudomonadati</taxon>
        <taxon>Pseudomonadota</taxon>
        <taxon>Alphaproteobacteria</taxon>
        <taxon>Sphingomonadales</taxon>
        <taxon>Sphingomonadaceae</taxon>
        <taxon>Novosphingobium</taxon>
    </lineage>
</organism>
<keyword evidence="7 11" id="KW-0274">FAD</keyword>
<dbReference type="GO" id="GO:0005829">
    <property type="term" value="C:cytosol"/>
    <property type="evidence" value="ECO:0007669"/>
    <property type="project" value="TreeGrafter"/>
</dbReference>